<evidence type="ECO:0000313" key="3">
    <source>
        <dbReference type="Proteomes" id="UP000887300"/>
    </source>
</evidence>
<protein>
    <submittedName>
        <fullName evidence="2">Uncharacterized protein</fullName>
    </submittedName>
</protein>
<dbReference type="AlphaFoldDB" id="A0A8X8GES4"/>
<feature type="transmembrane region" description="Helical" evidence="1">
    <location>
        <begin position="12"/>
        <end position="29"/>
    </location>
</feature>
<sequence>MKTLQILRSSQLRRTVLIAVIVGTLLTLVNEGGEMFLGVVTIGITLKIIFNYLTPLVVANLGWFFSQKGTSHD</sequence>
<gene>
    <name evidence="2" type="ORF">HF568_17735</name>
</gene>
<keyword evidence="1" id="KW-1133">Transmembrane helix</keyword>
<name>A0A8X8GES4_ACIFI</name>
<organism evidence="2 3">
    <name type="scientific">Acidithiobacillus ferridurans</name>
    <dbReference type="NCBI Taxonomy" id="1232575"/>
    <lineage>
        <taxon>Bacteria</taxon>
        <taxon>Pseudomonadati</taxon>
        <taxon>Pseudomonadota</taxon>
        <taxon>Acidithiobacillia</taxon>
        <taxon>Acidithiobacillales</taxon>
        <taxon>Acidithiobacillaceae</taxon>
        <taxon>Acidithiobacillus</taxon>
    </lineage>
</organism>
<accession>A0A8X8GES4</accession>
<dbReference type="EMBL" id="JABBHS010000549">
    <property type="protein sequence ID" value="MBU2724992.1"/>
    <property type="molecule type" value="Genomic_DNA"/>
</dbReference>
<keyword evidence="1" id="KW-0472">Membrane</keyword>
<dbReference type="Proteomes" id="UP000887300">
    <property type="component" value="Unassembled WGS sequence"/>
</dbReference>
<evidence type="ECO:0000313" key="2">
    <source>
        <dbReference type="EMBL" id="MBU2724992.1"/>
    </source>
</evidence>
<reference evidence="2" key="1">
    <citation type="journal article" date="2021" name="ISME J.">
        <title>Genomic evolution of the class Acidithiobacillia: deep-branching Proteobacteria living in extreme acidic conditions.</title>
        <authorList>
            <person name="Moya-Beltran A."/>
            <person name="Beard S."/>
            <person name="Rojas-Villalobos C."/>
            <person name="Issotta F."/>
            <person name="Gallardo Y."/>
            <person name="Ulloa R."/>
            <person name="Giaveno A."/>
            <person name="Degli Esposti M."/>
            <person name="Johnson D.B."/>
            <person name="Quatrini R."/>
        </authorList>
    </citation>
    <scope>NUCLEOTIDE SEQUENCE</scope>
    <source>
        <strain evidence="2">DSM 583</strain>
    </source>
</reference>
<evidence type="ECO:0000256" key="1">
    <source>
        <dbReference type="SAM" id="Phobius"/>
    </source>
</evidence>
<keyword evidence="1" id="KW-0812">Transmembrane</keyword>
<dbReference type="RefSeq" id="WP_215886277.1">
    <property type="nucleotide sequence ID" value="NZ_CP134225.1"/>
</dbReference>
<proteinExistence type="predicted"/>
<comment type="caution">
    <text evidence="2">The sequence shown here is derived from an EMBL/GenBank/DDBJ whole genome shotgun (WGS) entry which is preliminary data.</text>
</comment>
<feature type="transmembrane region" description="Helical" evidence="1">
    <location>
        <begin position="35"/>
        <end position="65"/>
    </location>
</feature>